<dbReference type="RefSeq" id="WP_238746951.1">
    <property type="nucleotide sequence ID" value="NZ_JAKOOW010000024.1"/>
</dbReference>
<evidence type="ECO:0000256" key="1">
    <source>
        <dbReference type="SAM" id="SignalP"/>
    </source>
</evidence>
<gene>
    <name evidence="3" type="ORF">MB824_06235</name>
</gene>
<feature type="signal peptide" evidence="1">
    <location>
        <begin position="1"/>
        <end position="21"/>
    </location>
</feature>
<dbReference type="Proteomes" id="UP001298424">
    <property type="component" value="Unassembled WGS sequence"/>
</dbReference>
<proteinExistence type="predicted"/>
<dbReference type="Pfam" id="PF01497">
    <property type="entry name" value="Peripla_BP_2"/>
    <property type="match status" value="1"/>
</dbReference>
<dbReference type="InterPro" id="IPR002491">
    <property type="entry name" value="ABC_transptr_periplasmic_BD"/>
</dbReference>
<feature type="chain" id="PRO_5046230733" evidence="1">
    <location>
        <begin position="22"/>
        <end position="265"/>
    </location>
</feature>
<comment type="caution">
    <text evidence="3">The sequence shown here is derived from an EMBL/GenBank/DDBJ whole genome shotgun (WGS) entry which is preliminary data.</text>
</comment>
<dbReference type="PANTHER" id="PTHR30535">
    <property type="entry name" value="VITAMIN B12-BINDING PROTEIN"/>
    <property type="match status" value="1"/>
</dbReference>
<organism evidence="3 4">
    <name type="scientific">Kingella pumchi</name>
    <dbReference type="NCBI Taxonomy" id="2779506"/>
    <lineage>
        <taxon>Bacteria</taxon>
        <taxon>Pseudomonadati</taxon>
        <taxon>Pseudomonadota</taxon>
        <taxon>Betaproteobacteria</taxon>
        <taxon>Neisseriales</taxon>
        <taxon>Neisseriaceae</taxon>
        <taxon>Kingella</taxon>
    </lineage>
</organism>
<dbReference type="Gene3D" id="3.40.50.1980">
    <property type="entry name" value="Nitrogenase molybdenum iron protein domain"/>
    <property type="match status" value="2"/>
</dbReference>
<dbReference type="EMBL" id="JAKOOW010000024">
    <property type="protein sequence ID" value="MCG6504088.1"/>
    <property type="molecule type" value="Genomic_DNA"/>
</dbReference>
<feature type="domain" description="Fe/B12 periplasmic-binding" evidence="2">
    <location>
        <begin position="24"/>
        <end position="265"/>
    </location>
</feature>
<keyword evidence="4" id="KW-1185">Reference proteome</keyword>
<keyword evidence="1" id="KW-0732">Signal</keyword>
<dbReference type="PANTHER" id="PTHR30535:SF4">
    <property type="entry name" value="HEMIN-BINDING PERIPLASMIC PROTEIN HMUT"/>
    <property type="match status" value="1"/>
</dbReference>
<reference evidence="3 4" key="1">
    <citation type="submission" date="2022-02" db="EMBL/GenBank/DDBJ databases">
        <title>Genome sequence data of Kingella unionensis sp. nov. strain CICC 24913 (CCUG 75125).</title>
        <authorList>
            <person name="Xiao M."/>
        </authorList>
    </citation>
    <scope>NUCLEOTIDE SEQUENCE [LARGE SCALE GENOMIC DNA]</scope>
    <source>
        <strain evidence="3 4">CICC 24913</strain>
    </source>
</reference>
<dbReference type="SUPFAM" id="SSF53807">
    <property type="entry name" value="Helical backbone' metal receptor"/>
    <property type="match status" value="1"/>
</dbReference>
<dbReference type="InterPro" id="IPR050902">
    <property type="entry name" value="ABC_Transporter_SBP"/>
</dbReference>
<sequence>MNPSKTLLAALLLAAALNAQARERIVALSPDVADVLVALGATQDIVGRDQTSTNPALKNVKSIGIFRQLSPEPVAALKPTLAVGSWMVQPPSVYQRLNQLGIKAVNVAPDDHIAAYPASIRKIGQLIGKSKEADALAGRWQAGVGQQPATGKRYLLSYDGRLVAGKNTAADELIRRAGGINAAANIDGIKPLSREGWMAAKADVIIIAEHNKHLIGSVEQFAARPEIAVSPAAKKRNIHLWPANDMFRYGLDTPEVLRRLNKLGK</sequence>
<evidence type="ECO:0000313" key="4">
    <source>
        <dbReference type="Proteomes" id="UP001298424"/>
    </source>
</evidence>
<evidence type="ECO:0000313" key="3">
    <source>
        <dbReference type="EMBL" id="MCG6504088.1"/>
    </source>
</evidence>
<protein>
    <submittedName>
        <fullName evidence="3">ABC transporter substrate-binding protein</fullName>
    </submittedName>
</protein>
<accession>A0ABS9NMR7</accession>
<name>A0ABS9NMR7_9NEIS</name>
<dbReference type="PROSITE" id="PS50983">
    <property type="entry name" value="FE_B12_PBP"/>
    <property type="match status" value="1"/>
</dbReference>
<evidence type="ECO:0000259" key="2">
    <source>
        <dbReference type="PROSITE" id="PS50983"/>
    </source>
</evidence>